<organism evidence="1 2">
    <name type="scientific">Nitrobacter hamburgensis (strain DSM 10229 / NCIMB 13809 / X14)</name>
    <dbReference type="NCBI Taxonomy" id="323097"/>
    <lineage>
        <taxon>Bacteria</taxon>
        <taxon>Pseudomonadati</taxon>
        <taxon>Pseudomonadota</taxon>
        <taxon>Alphaproteobacteria</taxon>
        <taxon>Hyphomicrobiales</taxon>
        <taxon>Nitrobacteraceae</taxon>
        <taxon>Nitrobacter</taxon>
    </lineage>
</organism>
<evidence type="ECO:0008006" key="3">
    <source>
        <dbReference type="Google" id="ProtNLM"/>
    </source>
</evidence>
<dbReference type="InterPro" id="IPR015943">
    <property type="entry name" value="WD40/YVTN_repeat-like_dom_sf"/>
</dbReference>
<dbReference type="eggNOG" id="COG3391">
    <property type="taxonomic scope" value="Bacteria"/>
</dbReference>
<dbReference type="InterPro" id="IPR051200">
    <property type="entry name" value="Host-pathogen_enzymatic-act"/>
</dbReference>
<gene>
    <name evidence="1" type="ordered locus">Nham_1869</name>
</gene>
<dbReference type="EMBL" id="CP000319">
    <property type="protein sequence ID" value="ABE62683.1"/>
    <property type="molecule type" value="Genomic_DNA"/>
</dbReference>
<reference evidence="1 2" key="1">
    <citation type="submission" date="2006-03" db="EMBL/GenBank/DDBJ databases">
        <title>Complete sequence of chromosome of Nitrobacter hamburgensis X14.</title>
        <authorList>
            <consortium name="US DOE Joint Genome Institute"/>
            <person name="Copeland A."/>
            <person name="Lucas S."/>
            <person name="Lapidus A."/>
            <person name="Barry K."/>
            <person name="Detter J.C."/>
            <person name="Glavina del Rio T."/>
            <person name="Hammon N."/>
            <person name="Israni S."/>
            <person name="Dalin E."/>
            <person name="Tice H."/>
            <person name="Pitluck S."/>
            <person name="Chain P."/>
            <person name="Malfatti S."/>
            <person name="Shin M."/>
            <person name="Vergez L."/>
            <person name="Schmutz J."/>
            <person name="Larimer F."/>
            <person name="Land M."/>
            <person name="Hauser L."/>
            <person name="Kyrpides N."/>
            <person name="Ivanova N."/>
            <person name="Ward B."/>
            <person name="Arp D."/>
            <person name="Klotz M."/>
            <person name="Stein L."/>
            <person name="O'Mullan G."/>
            <person name="Starkenburg S."/>
            <person name="Sayavedra L."/>
            <person name="Poret-Peterson A.T."/>
            <person name="Gentry M.E."/>
            <person name="Bruce D."/>
            <person name="Richardson P."/>
        </authorList>
    </citation>
    <scope>NUCLEOTIDE SEQUENCE [LARGE SCALE GENOMIC DNA]</scope>
    <source>
        <strain evidence="2">DSM 10229 / NCIMB 13809 / X14</strain>
    </source>
</reference>
<name>Q1QM64_NITHX</name>
<dbReference type="InterPro" id="IPR011048">
    <property type="entry name" value="Haem_d1_sf"/>
</dbReference>
<dbReference type="Proteomes" id="UP000001953">
    <property type="component" value="Chromosome"/>
</dbReference>
<dbReference type="PANTHER" id="PTHR47197:SF3">
    <property type="entry name" value="DIHYDRO-HEME D1 DEHYDROGENASE"/>
    <property type="match status" value="1"/>
</dbReference>
<proteinExistence type="predicted"/>
<dbReference type="AlphaFoldDB" id="Q1QM64"/>
<accession>Q1QM64</accession>
<dbReference type="STRING" id="323097.Nham_1869"/>
<keyword evidence="2" id="KW-1185">Reference proteome</keyword>
<dbReference type="HOGENOM" id="CLU_043515_1_0_5"/>
<evidence type="ECO:0000313" key="1">
    <source>
        <dbReference type="EMBL" id="ABE62683.1"/>
    </source>
</evidence>
<protein>
    <recommendedName>
        <fullName evidence="3">NHL repeat</fullName>
    </recommendedName>
</protein>
<dbReference type="SUPFAM" id="SSF51004">
    <property type="entry name" value="C-terminal (heme d1) domain of cytochrome cd1-nitrite reductase"/>
    <property type="match status" value="1"/>
</dbReference>
<dbReference type="PANTHER" id="PTHR47197">
    <property type="entry name" value="PROTEIN NIRF"/>
    <property type="match status" value="1"/>
</dbReference>
<sequence>MWQAANLSDRRRGWPIRHWAWLVWTTLLVVLSPLGFHVAAAEAEDKVQPPLQLEAKIPLGDVRGRIDHMAIDLKRQRLFVAELENDSVGVVDLSNHRVIRTLTDLRQPQGIAYLATTDVWYVANAGDGSVHLFRGSDYSPIGQIDLGEDADNIRVNAAGTRVMVGHGNGSLAVLDPSSRVKVGDVPLKAHPEGFQIDDSSGRVVINLPDDHSIVVVDDASLKQVARWPTRDLAANFPMALDQDRRNVLVAFRRPARLGAFSMEDGSVVATTPICGDADDVFIDQKRRRAYVSCGEGFIDVLDIRSAAYPRVARIPTISGARTSLFVPALDLFLLAARTHAGQPAGVWIFRPVSE</sequence>
<dbReference type="KEGG" id="nha:Nham_1869"/>
<evidence type="ECO:0000313" key="2">
    <source>
        <dbReference type="Proteomes" id="UP000001953"/>
    </source>
</evidence>
<dbReference type="Gene3D" id="2.130.10.10">
    <property type="entry name" value="YVTN repeat-like/Quinoprotein amine dehydrogenase"/>
    <property type="match status" value="2"/>
</dbReference>